<name>B3T0X8_9ZZZZ</name>
<feature type="domain" description="Dehydrogenase E1 component" evidence="4">
    <location>
        <begin position="14"/>
        <end position="235"/>
    </location>
</feature>
<keyword evidence="2" id="KW-0560">Oxidoreductase</keyword>
<keyword evidence="3" id="KW-0786">Thiamine pyrophosphate</keyword>
<dbReference type="SUPFAM" id="SSF52518">
    <property type="entry name" value="Thiamin diphosphate-binding fold (THDP-binding)"/>
    <property type="match status" value="1"/>
</dbReference>
<evidence type="ECO:0000313" key="5">
    <source>
        <dbReference type="EMBL" id="ABZ06237.1"/>
    </source>
</evidence>
<accession>B3T0X8</accession>
<organism evidence="5">
    <name type="scientific">uncultured marine microorganism HF4000_007I05</name>
    <dbReference type="NCBI Taxonomy" id="455511"/>
    <lineage>
        <taxon>unclassified sequences</taxon>
        <taxon>environmental samples</taxon>
    </lineage>
</organism>
<dbReference type="InterPro" id="IPR001017">
    <property type="entry name" value="DH_E1"/>
</dbReference>
<dbReference type="Pfam" id="PF00676">
    <property type="entry name" value="E1_dh"/>
    <property type="match status" value="1"/>
</dbReference>
<dbReference type="PANTHER" id="PTHR11516">
    <property type="entry name" value="PYRUVATE DEHYDROGENASE E1 COMPONENT, ALPHA SUBUNIT BACTERIAL AND ORGANELLAR"/>
    <property type="match status" value="1"/>
</dbReference>
<evidence type="ECO:0000256" key="3">
    <source>
        <dbReference type="ARBA" id="ARBA00023052"/>
    </source>
</evidence>
<evidence type="ECO:0000256" key="2">
    <source>
        <dbReference type="ARBA" id="ARBA00023002"/>
    </source>
</evidence>
<dbReference type="InterPro" id="IPR029061">
    <property type="entry name" value="THDP-binding"/>
</dbReference>
<dbReference type="Gene3D" id="3.40.50.970">
    <property type="match status" value="1"/>
</dbReference>
<protein>
    <submittedName>
        <fullName evidence="5">Putative dehydrogenase E1 component</fullName>
    </submittedName>
</protein>
<dbReference type="GO" id="GO:0004739">
    <property type="term" value="F:pyruvate dehydrogenase (acetyl-transferring) activity"/>
    <property type="evidence" value="ECO:0007669"/>
    <property type="project" value="TreeGrafter"/>
</dbReference>
<dbReference type="InterPro" id="IPR050642">
    <property type="entry name" value="PDH_E1_Alpha_Subunit"/>
</dbReference>
<dbReference type="AlphaFoldDB" id="B3T0X8"/>
<evidence type="ECO:0000259" key="4">
    <source>
        <dbReference type="Pfam" id="PF00676"/>
    </source>
</evidence>
<dbReference type="GO" id="GO:0006086">
    <property type="term" value="P:pyruvate decarboxylation to acetyl-CoA"/>
    <property type="evidence" value="ECO:0007669"/>
    <property type="project" value="TreeGrafter"/>
</dbReference>
<proteinExistence type="predicted"/>
<reference evidence="5" key="1">
    <citation type="journal article" date="2008" name="ISME J.">
        <title>Genomic patterns of recombination, clonal divergence and environment in marine microbial populations.</title>
        <authorList>
            <person name="Konstantinidis K.T."/>
            <person name="Delong E.F."/>
        </authorList>
    </citation>
    <scope>NUCLEOTIDE SEQUENCE</scope>
</reference>
<dbReference type="EMBL" id="EU016570">
    <property type="protein sequence ID" value="ABZ06237.1"/>
    <property type="molecule type" value="Genomic_DNA"/>
</dbReference>
<gene>
    <name evidence="5" type="ORF">ALOHA_HF4000007I05ctg1g10</name>
</gene>
<comment type="cofactor">
    <cofactor evidence="1">
        <name>thiamine diphosphate</name>
        <dbReference type="ChEBI" id="CHEBI:58937"/>
    </cofactor>
</comment>
<evidence type="ECO:0000256" key="1">
    <source>
        <dbReference type="ARBA" id="ARBA00001964"/>
    </source>
</evidence>
<sequence length="279" mass="31775">MDEKNFRLKVFEKASYCRHFEEQVIKNIKKKNINIPTYVSAGQEFISATIATICENKKIKPMIFGQHRCHSIYISFGGDKIKLIDELLGRKTGCTRSMGGSASIHSKDINMFGHDGLMGSNGPIGVGACFASKKPTIIFLGDAAAEEDYVFGSLGWASTKNIPLLTIIEDNNLSILTEKKVRRNWEVDEVARSFKIESYNLDDNPLNLLKYSKSFFKNPCLLNVNTHRIYWHAGAGKDSDDTFDRYEDEKKVLGNEAIKFDKKIEKEMEELWKKQLEKQ</sequence>
<dbReference type="PANTHER" id="PTHR11516:SF60">
    <property type="entry name" value="PYRUVATE DEHYDROGENASE E1 COMPONENT SUBUNIT ALPHA"/>
    <property type="match status" value="1"/>
</dbReference>